<sequence length="192" mass="21860">MLDQVNQLWSMLDDMSQTDPESYQKFIKRHLQEGVEQCAPPAPHTCLETRILDPEEGVLYINLCGWSRVPAPKSDSEPVPLSAGKLEQVDEGNERYKLMNVAYNPKVLKRGEEDGIEMDQLIRLAMKYIEQEYQLRLTHSYKLASYKLKGCATRMKQSLAGPAKTKPQTAGTRRVQSSSPLSLQRDFMLTVK</sequence>
<dbReference type="Pfam" id="PF08190">
    <property type="entry name" value="PIH1"/>
    <property type="match status" value="1"/>
</dbReference>
<comment type="similarity">
    <text evidence="1">Belongs to the PIH1 family.</text>
</comment>
<evidence type="ECO:0000313" key="4">
    <source>
        <dbReference type="EMBL" id="MBN3282845.1"/>
    </source>
</evidence>
<proteinExistence type="inferred from homology"/>
<dbReference type="InterPro" id="IPR012981">
    <property type="entry name" value="PIH1_N"/>
</dbReference>
<accession>A0ABS2Y813</accession>
<evidence type="ECO:0000259" key="3">
    <source>
        <dbReference type="Pfam" id="PF08190"/>
    </source>
</evidence>
<evidence type="ECO:0000256" key="1">
    <source>
        <dbReference type="ARBA" id="ARBA00008511"/>
    </source>
</evidence>
<organism evidence="4 5">
    <name type="scientific">Polyodon spathula</name>
    <name type="common">North American paddlefish</name>
    <name type="synonym">Squalus spathula</name>
    <dbReference type="NCBI Taxonomy" id="7913"/>
    <lineage>
        <taxon>Eukaryota</taxon>
        <taxon>Metazoa</taxon>
        <taxon>Chordata</taxon>
        <taxon>Craniata</taxon>
        <taxon>Vertebrata</taxon>
        <taxon>Euteleostomi</taxon>
        <taxon>Actinopterygii</taxon>
        <taxon>Chondrostei</taxon>
        <taxon>Acipenseriformes</taxon>
        <taxon>Polyodontidae</taxon>
        <taxon>Polyodon</taxon>
    </lineage>
</organism>
<dbReference type="InterPro" id="IPR050734">
    <property type="entry name" value="PIH1/Kintoun_subfamily"/>
</dbReference>
<reference evidence="4" key="1">
    <citation type="journal article" date="2021" name="Cell">
        <title>Tracing the genetic footprints of vertebrate landing in non-teleost ray-finned fishes.</title>
        <authorList>
            <person name="Bi X."/>
            <person name="Wang K."/>
            <person name="Yang L."/>
            <person name="Pan H."/>
            <person name="Jiang H."/>
            <person name="Wei Q."/>
            <person name="Fang M."/>
            <person name="Yu H."/>
            <person name="Zhu C."/>
            <person name="Cai Y."/>
            <person name="He Y."/>
            <person name="Gan X."/>
            <person name="Zeng H."/>
            <person name="Yu D."/>
            <person name="Zhu Y."/>
            <person name="Jiang H."/>
            <person name="Qiu Q."/>
            <person name="Yang H."/>
            <person name="Zhang Y.E."/>
            <person name="Wang W."/>
            <person name="Zhu M."/>
            <person name="He S."/>
            <person name="Zhang G."/>
        </authorList>
    </citation>
    <scope>NUCLEOTIDE SEQUENCE</scope>
    <source>
        <strain evidence="4">Pddl_001</strain>
    </source>
</reference>
<feature type="domain" description="PIH1 N-terminal" evidence="3">
    <location>
        <begin position="37"/>
        <end position="152"/>
    </location>
</feature>
<feature type="region of interest" description="Disordered" evidence="2">
    <location>
        <begin position="158"/>
        <end position="180"/>
    </location>
</feature>
<evidence type="ECO:0000256" key="2">
    <source>
        <dbReference type="SAM" id="MobiDB-lite"/>
    </source>
</evidence>
<feature type="non-terminal residue" evidence="4">
    <location>
        <position position="1"/>
    </location>
</feature>
<dbReference type="PANTHER" id="PTHR22997">
    <property type="entry name" value="PIH1 DOMAIN-CONTAINING PROTEIN 1"/>
    <property type="match status" value="1"/>
</dbReference>
<keyword evidence="5" id="KW-1185">Reference proteome</keyword>
<dbReference type="EMBL" id="JAAWVQ010121171">
    <property type="protein sequence ID" value="MBN3282845.1"/>
    <property type="molecule type" value="Genomic_DNA"/>
</dbReference>
<feature type="compositionally biased region" description="Polar residues" evidence="2">
    <location>
        <begin position="166"/>
        <end position="180"/>
    </location>
</feature>
<feature type="non-terminal residue" evidence="4">
    <location>
        <position position="192"/>
    </location>
</feature>
<dbReference type="PANTHER" id="PTHR22997:SF6">
    <property type="entry name" value="PIH1 DOMAIN-CONTAINING PROTEIN 2"/>
    <property type="match status" value="1"/>
</dbReference>
<gene>
    <name evidence="4" type="primary">Pih1d2_1</name>
    <name evidence="4" type="ORF">GTO93_0001076</name>
</gene>
<name>A0ABS2Y813_POLSP</name>
<protein>
    <submittedName>
        <fullName evidence="4">PIHD2 protein</fullName>
    </submittedName>
</protein>
<dbReference type="Proteomes" id="UP001166093">
    <property type="component" value="Unassembled WGS sequence"/>
</dbReference>
<comment type="caution">
    <text evidence="4">The sequence shown here is derived from an EMBL/GenBank/DDBJ whole genome shotgun (WGS) entry which is preliminary data.</text>
</comment>
<evidence type="ECO:0000313" key="5">
    <source>
        <dbReference type="Proteomes" id="UP001166093"/>
    </source>
</evidence>